<evidence type="ECO:0000313" key="1">
    <source>
        <dbReference type="EMBL" id="PWL54845.1"/>
    </source>
</evidence>
<proteinExistence type="predicted"/>
<dbReference type="STRING" id="1529.SAMN04487885_11741"/>
<keyword evidence="3" id="KW-1185">Reference proteome</keyword>
<protein>
    <submittedName>
        <fullName evidence="2">Uncharacterized protein</fullName>
    </submittedName>
</protein>
<sequence length="100" mass="11851">MIAFKKMWEDVNYIMMNNKELGIDVVDNCSGEFAIKNSGESIIFLTKEDFVDVWCHMQYYNKVFKGENFNIKEEVADCIYSIIRELPYIKEEDNELTINM</sequence>
<name>A0A1I2MY87_9CLOT</name>
<accession>A0A1I2MY87</accession>
<evidence type="ECO:0000313" key="4">
    <source>
        <dbReference type="Proteomes" id="UP000246114"/>
    </source>
</evidence>
<evidence type="ECO:0000313" key="3">
    <source>
        <dbReference type="Proteomes" id="UP000182135"/>
    </source>
</evidence>
<organism evidence="2 3">
    <name type="scientific">Clostridium cadaveris</name>
    <dbReference type="NCBI Taxonomy" id="1529"/>
    <lineage>
        <taxon>Bacteria</taxon>
        <taxon>Bacillati</taxon>
        <taxon>Bacillota</taxon>
        <taxon>Clostridia</taxon>
        <taxon>Eubacteriales</taxon>
        <taxon>Clostridiaceae</taxon>
        <taxon>Clostridium</taxon>
    </lineage>
</organism>
<reference evidence="2 3" key="1">
    <citation type="submission" date="2016-10" db="EMBL/GenBank/DDBJ databases">
        <authorList>
            <person name="de Groot N.N."/>
        </authorList>
    </citation>
    <scope>NUCLEOTIDE SEQUENCE [LARGE SCALE GENOMIC DNA]</scope>
    <source>
        <strain evidence="2 3">NLAE-zl-G419</strain>
    </source>
</reference>
<reference evidence="1 4" key="2">
    <citation type="submission" date="2018-03" db="EMBL/GenBank/DDBJ databases">
        <title>The uncultured portion of the human microbiome is neutrally assembled.</title>
        <authorList>
            <person name="Jeraldo P."/>
            <person name="Boardman L."/>
            <person name="White B.A."/>
            <person name="Nelson H."/>
            <person name="Goldenfeld N."/>
            <person name="Chia N."/>
        </authorList>
    </citation>
    <scope>NUCLEOTIDE SEQUENCE [LARGE SCALE GENOMIC DNA]</scope>
    <source>
        <strain evidence="1">CIM:MAG 903</strain>
    </source>
</reference>
<dbReference type="RefSeq" id="WP_027639150.1">
    <property type="nucleotide sequence ID" value="NZ_BAAACD010000003.1"/>
</dbReference>
<dbReference type="EMBL" id="QAMZ01000018">
    <property type="protein sequence ID" value="PWL54845.1"/>
    <property type="molecule type" value="Genomic_DNA"/>
</dbReference>
<dbReference type="Proteomes" id="UP000246114">
    <property type="component" value="Unassembled WGS sequence"/>
</dbReference>
<dbReference type="AlphaFoldDB" id="A0A1I2MY87"/>
<dbReference type="GeneID" id="90545431"/>
<dbReference type="Proteomes" id="UP000182135">
    <property type="component" value="Unassembled WGS sequence"/>
</dbReference>
<gene>
    <name evidence="1" type="ORF">DBY38_03415</name>
    <name evidence="2" type="ORF">SAMN04487885_11741</name>
</gene>
<dbReference type="OrthoDB" id="1924315at2"/>
<evidence type="ECO:0000313" key="2">
    <source>
        <dbReference type="EMBL" id="SFF95599.1"/>
    </source>
</evidence>
<dbReference type="EMBL" id="FOOE01000017">
    <property type="protein sequence ID" value="SFF95599.1"/>
    <property type="molecule type" value="Genomic_DNA"/>
</dbReference>